<dbReference type="Pfam" id="PF00702">
    <property type="entry name" value="Hydrolase"/>
    <property type="match status" value="1"/>
</dbReference>
<keyword evidence="6 14" id="KW-0460">Magnesium</keyword>
<dbReference type="Gene3D" id="3.40.50.12350">
    <property type="match status" value="1"/>
</dbReference>
<dbReference type="InterPro" id="IPR006545">
    <property type="entry name" value="EYA_dom"/>
</dbReference>
<feature type="binding site" evidence="14">
    <location>
        <position position="386"/>
    </location>
    <ligand>
        <name>Mg(2+)</name>
        <dbReference type="ChEBI" id="CHEBI:18420"/>
    </ligand>
</feature>
<evidence type="ECO:0000256" key="13">
    <source>
        <dbReference type="PIRSR" id="PIRSR628472-1"/>
    </source>
</evidence>
<sequence length="422" mass="47232">MQSVNPNDPLGGQSCPPMNMPNSGRRESASSPASQHDEAIPSTPVSGMENMPVDNRGSPMNDHYLQASSHLSQPNAGLSLGNNMDARLMSPMTDSDRAFASMNDVRNALSDAQTGLARGRRPSRTSLPKRQSRSRRSSSAVSDQEQNLERVFIWDLDETIIIFHSLLTGAYESKFGKDNTSTVSLGLRMEEMIFNLAEEHLFFSDLAECDQVHIDDVMADDNNQDLSDYNFDTDGFHGNVSTGNIGIPSGGTTRRSGIDWMRKLAFRYRRIREAYTMYKNSVEELLGQPKSDAWLTLRMELEQLTDNWLTLAMKCLSEIHRRNNCLNVLVTTTQLVPALAKCLLYGLGNFFPIENIYSATKIGKESCFERIQNRFGRKSTYVVVGDGKDEELASKQLGFPFWRISCHSDLINLNIALKLGHL</sequence>
<evidence type="ECO:0000313" key="17">
    <source>
        <dbReference type="EMBL" id="AHX03095.1"/>
    </source>
</evidence>
<keyword evidence="8 15" id="KW-0805">Transcription regulation</keyword>
<feature type="non-terminal residue" evidence="17">
    <location>
        <position position="1"/>
    </location>
</feature>
<name>A0A023NM90_9CNID</name>
<feature type="active site" description="Proton donor" evidence="13">
    <location>
        <position position="157"/>
    </location>
</feature>
<feature type="region of interest" description="Disordered" evidence="16">
    <location>
        <begin position="111"/>
        <end position="142"/>
    </location>
</feature>
<evidence type="ECO:0000256" key="14">
    <source>
        <dbReference type="PIRSR" id="PIRSR628472-2"/>
    </source>
</evidence>
<dbReference type="AlphaFoldDB" id="A0A023NM90"/>
<feature type="binding site" evidence="14">
    <location>
        <position position="155"/>
    </location>
    <ligand>
        <name>Mg(2+)</name>
        <dbReference type="ChEBI" id="CHEBI:18420"/>
    </ligand>
</feature>
<dbReference type="NCBIfam" id="TIGR01658">
    <property type="entry name" value="EYA-cons_domain"/>
    <property type="match status" value="1"/>
</dbReference>
<dbReference type="GO" id="GO:0004725">
    <property type="term" value="F:protein tyrosine phosphatase activity"/>
    <property type="evidence" value="ECO:0007669"/>
    <property type="project" value="UniProtKB-EC"/>
</dbReference>
<evidence type="ECO:0000256" key="6">
    <source>
        <dbReference type="ARBA" id="ARBA00022842"/>
    </source>
</evidence>
<dbReference type="GO" id="GO:0045739">
    <property type="term" value="P:positive regulation of DNA repair"/>
    <property type="evidence" value="ECO:0007669"/>
    <property type="project" value="TreeGrafter"/>
</dbReference>
<evidence type="ECO:0000256" key="15">
    <source>
        <dbReference type="RuleBase" id="RU362036"/>
    </source>
</evidence>
<dbReference type="GO" id="GO:0046872">
    <property type="term" value="F:metal ion binding"/>
    <property type="evidence" value="ECO:0007669"/>
    <property type="project" value="UniProtKB-KW"/>
</dbReference>
<keyword evidence="7 15" id="KW-0904">Protein phosphatase</keyword>
<dbReference type="EC" id="3.1.3.48" evidence="15"/>
<dbReference type="PANTHER" id="PTHR10190:SF16">
    <property type="entry name" value="DEVELOPMENTAL PROTEIN EYES ABSENT"/>
    <property type="match status" value="1"/>
</dbReference>
<dbReference type="GO" id="GO:2001240">
    <property type="term" value="P:negative regulation of extrinsic apoptotic signaling pathway in absence of ligand"/>
    <property type="evidence" value="ECO:0007669"/>
    <property type="project" value="TreeGrafter"/>
</dbReference>
<keyword evidence="9" id="KW-0010">Activator</keyword>
<accession>A0A023NM90</accession>
<comment type="subcellular location">
    <subcellularLocation>
        <location evidence="1">Nucleus</location>
    </subcellularLocation>
</comment>
<evidence type="ECO:0000256" key="3">
    <source>
        <dbReference type="ARBA" id="ARBA00022473"/>
    </source>
</evidence>
<reference evidence="17" key="1">
    <citation type="journal article" date="2015" name="PLoS ONE">
        <title>Gene Expression Data from the Moon Jelly, Aurelia, Provide Insights into the Evolution of the Combinatorial Code Controlling Animal Sense Organ Development.</title>
        <authorList>
            <person name="Nakanishi N."/>
            <person name="Camara A.C."/>
            <person name="Yuan D.C."/>
            <person name="Gold D.A."/>
            <person name="Jacobs D.K."/>
        </authorList>
    </citation>
    <scope>NUCLEOTIDE SEQUENCE</scope>
</reference>
<keyword evidence="3" id="KW-0217">Developmental protein</keyword>
<dbReference type="GO" id="GO:0030154">
    <property type="term" value="P:cell differentiation"/>
    <property type="evidence" value="ECO:0007669"/>
    <property type="project" value="TreeGrafter"/>
</dbReference>
<dbReference type="EMBL" id="KJ396201">
    <property type="protein sequence ID" value="AHX03095.1"/>
    <property type="molecule type" value="mRNA"/>
</dbReference>
<dbReference type="InterPro" id="IPR042577">
    <property type="entry name" value="EYA_dom_metazoan"/>
</dbReference>
<feature type="binding site" evidence="14">
    <location>
        <position position="157"/>
    </location>
    <ligand>
        <name>Mg(2+)</name>
        <dbReference type="ChEBI" id="CHEBI:18420"/>
    </ligand>
</feature>
<evidence type="ECO:0000256" key="16">
    <source>
        <dbReference type="SAM" id="MobiDB-lite"/>
    </source>
</evidence>
<evidence type="ECO:0000256" key="7">
    <source>
        <dbReference type="ARBA" id="ARBA00022912"/>
    </source>
</evidence>
<evidence type="ECO:0000256" key="1">
    <source>
        <dbReference type="ARBA" id="ARBA00004123"/>
    </source>
</evidence>
<dbReference type="SFLD" id="SFLDS00003">
    <property type="entry name" value="Haloacid_Dehalogenase"/>
    <property type="match status" value="1"/>
</dbReference>
<evidence type="ECO:0000256" key="12">
    <source>
        <dbReference type="ARBA" id="ARBA00051722"/>
    </source>
</evidence>
<feature type="active site" description="Nucleophile" evidence="13">
    <location>
        <position position="155"/>
    </location>
</feature>
<evidence type="ECO:0000256" key="9">
    <source>
        <dbReference type="ARBA" id="ARBA00023159"/>
    </source>
</evidence>
<keyword evidence="4 14" id="KW-0479">Metal-binding</keyword>
<proteinExistence type="evidence at transcript level"/>
<dbReference type="InterPro" id="IPR028472">
    <property type="entry name" value="EYA"/>
</dbReference>
<evidence type="ECO:0000256" key="2">
    <source>
        <dbReference type="ARBA" id="ARBA00010501"/>
    </source>
</evidence>
<dbReference type="SFLD" id="SFLDG01129">
    <property type="entry name" value="C1.5:_HAD__Beta-PGM__Phosphata"/>
    <property type="match status" value="1"/>
</dbReference>
<dbReference type="GO" id="GO:0005634">
    <property type="term" value="C:nucleus"/>
    <property type="evidence" value="ECO:0007669"/>
    <property type="project" value="UniProtKB-SubCell"/>
</dbReference>
<feature type="region of interest" description="Disordered" evidence="16">
    <location>
        <begin position="1"/>
        <end position="65"/>
    </location>
</feature>
<keyword evidence="11" id="KW-0539">Nucleus</keyword>
<evidence type="ECO:0000256" key="5">
    <source>
        <dbReference type="ARBA" id="ARBA00022801"/>
    </source>
</evidence>
<comment type="similarity">
    <text evidence="2 15">Belongs to the HAD-like hydrolase superfamily. EYA family.</text>
</comment>
<comment type="cofactor">
    <cofactor evidence="14 15">
        <name>Mg(2+)</name>
        <dbReference type="ChEBI" id="CHEBI:18420"/>
    </cofactor>
    <text evidence="14 15">Binds 1 Mg(2+) ion per subunit.</text>
</comment>
<evidence type="ECO:0000256" key="10">
    <source>
        <dbReference type="ARBA" id="ARBA00023163"/>
    </source>
</evidence>
<dbReference type="PANTHER" id="PTHR10190">
    <property type="entry name" value="EYES ABSENT"/>
    <property type="match status" value="1"/>
</dbReference>
<evidence type="ECO:0000256" key="4">
    <source>
        <dbReference type="ARBA" id="ARBA00022723"/>
    </source>
</evidence>
<evidence type="ECO:0000256" key="8">
    <source>
        <dbReference type="ARBA" id="ARBA00023015"/>
    </source>
</evidence>
<keyword evidence="5 15" id="KW-0378">Hydrolase</keyword>
<dbReference type="CDD" id="cd02601">
    <property type="entry name" value="HAD_Eya"/>
    <property type="match status" value="1"/>
</dbReference>
<evidence type="ECO:0000256" key="11">
    <source>
        <dbReference type="ARBA" id="ARBA00023242"/>
    </source>
</evidence>
<organism evidence="17">
    <name type="scientific">Aurelia sp. 1 NN-2010a</name>
    <dbReference type="NCBI Taxonomy" id="708512"/>
    <lineage>
        <taxon>Eukaryota</taxon>
        <taxon>Metazoa</taxon>
        <taxon>Cnidaria</taxon>
        <taxon>Scyphozoa</taxon>
        <taxon>Semaeostomeae</taxon>
        <taxon>Ulmaridae</taxon>
        <taxon>Aurelia</taxon>
    </lineage>
</organism>
<keyword evidence="10" id="KW-0804">Transcription</keyword>
<dbReference type="InterPro" id="IPR038102">
    <property type="entry name" value="EYA_dom_sf"/>
</dbReference>
<protein>
    <recommendedName>
        <fullName evidence="15">Eyes absent homolog</fullName>
        <ecNumber evidence="15">3.1.3.48</ecNumber>
    </recommendedName>
</protein>
<comment type="catalytic activity">
    <reaction evidence="12 15">
        <text>O-phospho-L-tyrosyl-[protein] + H2O = L-tyrosyl-[protein] + phosphate</text>
        <dbReference type="Rhea" id="RHEA:10684"/>
        <dbReference type="Rhea" id="RHEA-COMP:10136"/>
        <dbReference type="Rhea" id="RHEA-COMP:20101"/>
        <dbReference type="ChEBI" id="CHEBI:15377"/>
        <dbReference type="ChEBI" id="CHEBI:43474"/>
        <dbReference type="ChEBI" id="CHEBI:46858"/>
        <dbReference type="ChEBI" id="CHEBI:61978"/>
        <dbReference type="EC" id="3.1.3.48"/>
    </reaction>
</comment>